<keyword evidence="7" id="KW-0560">Oxidoreductase</keyword>
<evidence type="ECO:0000256" key="1">
    <source>
        <dbReference type="ARBA" id="ARBA00001971"/>
    </source>
</evidence>
<organism evidence="8 9">
    <name type="scientific">Stemphylium lycopersici</name>
    <name type="common">Tomato gray leaf spot disease fungus</name>
    <name type="synonym">Thyrospora lycopersici</name>
    <dbReference type="NCBI Taxonomy" id="183478"/>
    <lineage>
        <taxon>Eukaryota</taxon>
        <taxon>Fungi</taxon>
        <taxon>Dikarya</taxon>
        <taxon>Ascomycota</taxon>
        <taxon>Pezizomycotina</taxon>
        <taxon>Dothideomycetes</taxon>
        <taxon>Pleosporomycetidae</taxon>
        <taxon>Pleosporales</taxon>
        <taxon>Pleosporineae</taxon>
        <taxon>Pleosporaceae</taxon>
        <taxon>Stemphylium</taxon>
    </lineage>
</organism>
<evidence type="ECO:0000313" key="9">
    <source>
        <dbReference type="Proteomes" id="UP000249619"/>
    </source>
</evidence>
<dbReference type="PANTHER" id="PTHR24305">
    <property type="entry name" value="CYTOCHROME P450"/>
    <property type="match status" value="1"/>
</dbReference>
<dbReference type="Gene3D" id="1.10.630.10">
    <property type="entry name" value="Cytochrome P450"/>
    <property type="match status" value="1"/>
</dbReference>
<dbReference type="PRINTS" id="PR00463">
    <property type="entry name" value="EP450I"/>
</dbReference>
<keyword evidence="9" id="KW-1185">Reference proteome</keyword>
<dbReference type="PANTHER" id="PTHR24305:SF210">
    <property type="entry name" value="CYTOCHROME P450 MONOOXYGENASE ASQL-RELATED"/>
    <property type="match status" value="1"/>
</dbReference>
<keyword evidence="7 8" id="KW-0503">Monooxygenase</keyword>
<evidence type="ECO:0000256" key="7">
    <source>
        <dbReference type="RuleBase" id="RU000461"/>
    </source>
</evidence>
<dbReference type="CDD" id="cd11058">
    <property type="entry name" value="CYP60B-like"/>
    <property type="match status" value="1"/>
</dbReference>
<keyword evidence="5 6" id="KW-0408">Iron</keyword>
<name>A0A364NFD6_STELY</name>
<accession>A0A364NFD6</accession>
<dbReference type="PROSITE" id="PS00086">
    <property type="entry name" value="CYTOCHROME_P450"/>
    <property type="match status" value="1"/>
</dbReference>
<keyword evidence="4 6" id="KW-0479">Metal-binding</keyword>
<proteinExistence type="inferred from homology"/>
<evidence type="ECO:0000256" key="4">
    <source>
        <dbReference type="ARBA" id="ARBA00022723"/>
    </source>
</evidence>
<gene>
    <name evidence="8" type="ORF">DDE83_000837</name>
</gene>
<dbReference type="InterPro" id="IPR017972">
    <property type="entry name" value="Cyt_P450_CS"/>
</dbReference>
<dbReference type="GO" id="GO:0020037">
    <property type="term" value="F:heme binding"/>
    <property type="evidence" value="ECO:0007669"/>
    <property type="project" value="InterPro"/>
</dbReference>
<evidence type="ECO:0000256" key="2">
    <source>
        <dbReference type="ARBA" id="ARBA00010617"/>
    </source>
</evidence>
<dbReference type="Pfam" id="PF00067">
    <property type="entry name" value="p450"/>
    <property type="match status" value="1"/>
</dbReference>
<feature type="binding site" description="axial binding residue" evidence="6">
    <location>
        <position position="441"/>
    </location>
    <ligand>
        <name>heme</name>
        <dbReference type="ChEBI" id="CHEBI:30413"/>
    </ligand>
    <ligandPart>
        <name>Fe</name>
        <dbReference type="ChEBI" id="CHEBI:18248"/>
    </ligandPart>
</feature>
<dbReference type="InterPro" id="IPR002401">
    <property type="entry name" value="Cyt_P450_E_grp-I"/>
</dbReference>
<comment type="similarity">
    <text evidence="2 7">Belongs to the cytochrome P450 family.</text>
</comment>
<dbReference type="SUPFAM" id="SSF48264">
    <property type="entry name" value="Cytochrome P450"/>
    <property type="match status" value="1"/>
</dbReference>
<dbReference type="AlphaFoldDB" id="A0A364NFD6"/>
<evidence type="ECO:0000256" key="6">
    <source>
        <dbReference type="PIRSR" id="PIRSR602401-1"/>
    </source>
</evidence>
<dbReference type="Proteomes" id="UP000249619">
    <property type="component" value="Unassembled WGS sequence"/>
</dbReference>
<dbReference type="STRING" id="183478.A0A364NFD6"/>
<dbReference type="InterPro" id="IPR050121">
    <property type="entry name" value="Cytochrome_P450_monoxygenase"/>
</dbReference>
<evidence type="ECO:0000256" key="3">
    <source>
        <dbReference type="ARBA" id="ARBA00022617"/>
    </source>
</evidence>
<dbReference type="PRINTS" id="PR00385">
    <property type="entry name" value="P450"/>
</dbReference>
<dbReference type="GO" id="GO:0016705">
    <property type="term" value="F:oxidoreductase activity, acting on paired donors, with incorporation or reduction of molecular oxygen"/>
    <property type="evidence" value="ECO:0007669"/>
    <property type="project" value="InterPro"/>
</dbReference>
<dbReference type="GO" id="GO:0004497">
    <property type="term" value="F:monooxygenase activity"/>
    <property type="evidence" value="ECO:0007669"/>
    <property type="project" value="UniProtKB-KW"/>
</dbReference>
<comment type="cofactor">
    <cofactor evidence="1 6">
        <name>heme</name>
        <dbReference type="ChEBI" id="CHEBI:30413"/>
    </cofactor>
</comment>
<evidence type="ECO:0000256" key="5">
    <source>
        <dbReference type="ARBA" id="ARBA00023004"/>
    </source>
</evidence>
<dbReference type="OrthoDB" id="1470350at2759"/>
<sequence>MEPTLFHVFVSFLGQAVYRRWMHRMSKYPGPWLNSVSSIPSAIAAYRGVQHLYNYKLHEEFGPVVRISPDELSFTESYAWEQIYGNRHGEVMEKAPLFIGVVKPINGCVGIGLAKGSEHSRQRRAMAVGFTKPALMAQQEILETHTNKLVHAIKTRGKDGNALNMSDWISYTTFDIIGDLCFGESFHCLDEGVATEWAQATTNVLIASTLDMAVRRVTGVGTWLNRMALKLMPKEAMKWRQISFMNTSKKTSERLADETSSHKDIIYHIQRNKDARKSLDPTELLLNMTLLVTAGSETTSTLLVTFLYNLCINREVYQRLATLVRTTFADPSDITLQKLEELVYLDACIKEALRIFPPVSSNLPRSVPAKGSQIGSHMLPGGSTVSVAPWAAVRSERNFHLPNEFHPERWLRNHPDEGWDPAFENDKLAASTPFGTGPKQCMGQNLSYYEIRLVVAHLLWAFNFELETEGFKGAKNRNWSLSPDTELFRSYQTLNRPELYIRFKERELL</sequence>
<evidence type="ECO:0000313" key="8">
    <source>
        <dbReference type="EMBL" id="RAR15821.1"/>
    </source>
</evidence>
<dbReference type="InterPro" id="IPR036396">
    <property type="entry name" value="Cyt_P450_sf"/>
</dbReference>
<protein>
    <submittedName>
        <fullName evidence="8">Cytochrome p450 monooxygenase</fullName>
    </submittedName>
</protein>
<reference evidence="9" key="1">
    <citation type="submission" date="2018-05" db="EMBL/GenBank/DDBJ databases">
        <title>Draft genome sequence of Stemphylium lycopersici strain CIDEFI 213.</title>
        <authorList>
            <person name="Medina R."/>
            <person name="Franco M.E.E."/>
            <person name="Lucentini C.G."/>
            <person name="Saparrat M.C.N."/>
            <person name="Balatti P.A."/>
        </authorList>
    </citation>
    <scope>NUCLEOTIDE SEQUENCE [LARGE SCALE GENOMIC DNA]</scope>
    <source>
        <strain evidence="9">CIDEFI 213</strain>
    </source>
</reference>
<dbReference type="GO" id="GO:0005506">
    <property type="term" value="F:iron ion binding"/>
    <property type="evidence" value="ECO:0007669"/>
    <property type="project" value="InterPro"/>
</dbReference>
<comment type="caution">
    <text evidence="8">The sequence shown here is derived from an EMBL/GenBank/DDBJ whole genome shotgun (WGS) entry which is preliminary data.</text>
</comment>
<dbReference type="InterPro" id="IPR001128">
    <property type="entry name" value="Cyt_P450"/>
</dbReference>
<keyword evidence="3 6" id="KW-0349">Heme</keyword>
<dbReference type="EMBL" id="QGDH01000008">
    <property type="protein sequence ID" value="RAR15821.1"/>
    <property type="molecule type" value="Genomic_DNA"/>
</dbReference>